<dbReference type="KEGG" id="hazt:108681071"/>
<sequence length="273" mass="31062">MPLVIVTGIPASGKTIWSKKIEEFVSSLNRDVTIVSEHEYISDKNETHNNSNAEKTARASLKSSVLRSIDNHTVVVVDASNYIKGFRYELYCVSKQHSTAHCVVQCMVSPEQAWQWNLTQASAQQYDKETFDALVFRYEAPDSRNRWDSPLFAARPDQEFDWNGLKEALFSGRAVKPHQATQLQPLTDSNFLHCLDRLTQEVVASIVDVQKTEAIGEIVVPRSRHRFIACRKVSLAELSRARRQFIAYSKTRSMSSEEEIISSFVSYLNTIIQ</sequence>
<dbReference type="GO" id="GO:0006400">
    <property type="term" value="P:tRNA modification"/>
    <property type="evidence" value="ECO:0007669"/>
    <property type="project" value="UniProtKB-ARBA"/>
</dbReference>
<name>A0A8B7PJK5_HYAAZ</name>
<dbReference type="RefSeq" id="XP_018025536.1">
    <property type="nucleotide sequence ID" value="XM_018170047.2"/>
</dbReference>
<keyword evidence="2" id="KW-0067">ATP-binding</keyword>
<evidence type="ECO:0000256" key="2">
    <source>
        <dbReference type="ARBA" id="ARBA00022840"/>
    </source>
</evidence>
<evidence type="ECO:0000256" key="4">
    <source>
        <dbReference type="ARBA" id="ARBA00026170"/>
    </source>
</evidence>
<comment type="similarity">
    <text evidence="3">Belongs to the KTI12 family.</text>
</comment>
<dbReference type="GeneID" id="108681071"/>
<dbReference type="InterPro" id="IPR027417">
    <property type="entry name" value="P-loop_NTPase"/>
</dbReference>
<gene>
    <name evidence="6" type="primary">LOC108681071</name>
</gene>
<accession>A0A8B7PJK5</accession>
<dbReference type="Pfam" id="PF08433">
    <property type="entry name" value="KTI12"/>
    <property type="match status" value="1"/>
</dbReference>
<evidence type="ECO:0000256" key="1">
    <source>
        <dbReference type="ARBA" id="ARBA00022741"/>
    </source>
</evidence>
<proteinExistence type="inferred from homology"/>
<keyword evidence="1" id="KW-0547">Nucleotide-binding</keyword>
<dbReference type="Gene3D" id="3.40.50.300">
    <property type="entry name" value="P-loop containing nucleotide triphosphate hydrolases"/>
    <property type="match status" value="1"/>
</dbReference>
<dbReference type="OrthoDB" id="9972657at2759"/>
<evidence type="ECO:0000313" key="6">
    <source>
        <dbReference type="RefSeq" id="XP_018025536.1"/>
    </source>
</evidence>
<dbReference type="SUPFAM" id="SSF52540">
    <property type="entry name" value="P-loop containing nucleoside triphosphate hydrolases"/>
    <property type="match status" value="1"/>
</dbReference>
<dbReference type="InterPro" id="IPR013641">
    <property type="entry name" value="KTI12/PSTK"/>
</dbReference>
<dbReference type="PANTHER" id="PTHR12435">
    <property type="match status" value="1"/>
</dbReference>
<dbReference type="GO" id="GO:0006357">
    <property type="term" value="P:regulation of transcription by RNA polymerase II"/>
    <property type="evidence" value="ECO:0007669"/>
    <property type="project" value="UniProtKB-ARBA"/>
</dbReference>
<evidence type="ECO:0000313" key="5">
    <source>
        <dbReference type="Proteomes" id="UP000694843"/>
    </source>
</evidence>
<dbReference type="GO" id="GO:0005524">
    <property type="term" value="F:ATP binding"/>
    <property type="evidence" value="ECO:0007669"/>
    <property type="project" value="UniProtKB-KW"/>
</dbReference>
<protein>
    <recommendedName>
        <fullName evidence="4">Protein KTI12 homolog</fullName>
    </recommendedName>
</protein>
<dbReference type="FunFam" id="3.40.50.300:FF:000827">
    <property type="entry name" value="KTI12 chromatin-associated homolog"/>
    <property type="match status" value="1"/>
</dbReference>
<evidence type="ECO:0000256" key="3">
    <source>
        <dbReference type="ARBA" id="ARBA00025768"/>
    </source>
</evidence>
<dbReference type="Proteomes" id="UP000694843">
    <property type="component" value="Unplaced"/>
</dbReference>
<organism evidence="5 6">
    <name type="scientific">Hyalella azteca</name>
    <name type="common">Amphipod</name>
    <dbReference type="NCBI Taxonomy" id="294128"/>
    <lineage>
        <taxon>Eukaryota</taxon>
        <taxon>Metazoa</taxon>
        <taxon>Ecdysozoa</taxon>
        <taxon>Arthropoda</taxon>
        <taxon>Crustacea</taxon>
        <taxon>Multicrustacea</taxon>
        <taxon>Malacostraca</taxon>
        <taxon>Eumalacostraca</taxon>
        <taxon>Peracarida</taxon>
        <taxon>Amphipoda</taxon>
        <taxon>Senticaudata</taxon>
        <taxon>Talitrida</taxon>
        <taxon>Talitroidea</taxon>
        <taxon>Hyalellidae</taxon>
        <taxon>Hyalella</taxon>
    </lineage>
</organism>
<dbReference type="OMA" id="THSRWDK"/>
<keyword evidence="5" id="KW-1185">Reference proteome</keyword>
<reference evidence="6" key="1">
    <citation type="submission" date="2025-08" db="UniProtKB">
        <authorList>
            <consortium name="RefSeq"/>
        </authorList>
    </citation>
    <scope>IDENTIFICATION</scope>
    <source>
        <tissue evidence="6">Whole organism</tissue>
    </source>
</reference>
<dbReference type="AlphaFoldDB" id="A0A8B7PJK5"/>